<accession>A0A6J4U111</accession>
<feature type="domain" description="Mur ligase central" evidence="24">
    <location>
        <begin position="61"/>
        <end position="285"/>
    </location>
</feature>
<evidence type="ECO:0000259" key="23">
    <source>
        <dbReference type="Pfam" id="PF02875"/>
    </source>
</evidence>
<evidence type="ECO:0000256" key="12">
    <source>
        <dbReference type="ARBA" id="ARBA00022840"/>
    </source>
</evidence>
<dbReference type="FunFam" id="3.40.1190.10:FF:000011">
    <property type="entry name" value="Folylpolyglutamate synthase/dihydrofolate synthase"/>
    <property type="match status" value="1"/>
</dbReference>
<evidence type="ECO:0000256" key="22">
    <source>
        <dbReference type="PIRNR" id="PIRNR001563"/>
    </source>
</evidence>
<name>A0A6J4U111_9BACT</name>
<dbReference type="NCBIfam" id="TIGR01499">
    <property type="entry name" value="folC"/>
    <property type="match status" value="1"/>
</dbReference>
<evidence type="ECO:0000256" key="14">
    <source>
        <dbReference type="ARBA" id="ARBA00022909"/>
    </source>
</evidence>
<evidence type="ECO:0000256" key="6">
    <source>
        <dbReference type="ARBA" id="ARBA00013023"/>
    </source>
</evidence>
<comment type="similarity">
    <text evidence="5 22">Belongs to the folylpolyglutamate synthase family.</text>
</comment>
<keyword evidence="13" id="KW-0460">Magnesium</keyword>
<dbReference type="SUPFAM" id="SSF53623">
    <property type="entry name" value="MurD-like peptide ligases, catalytic domain"/>
    <property type="match status" value="1"/>
</dbReference>
<evidence type="ECO:0000256" key="5">
    <source>
        <dbReference type="ARBA" id="ARBA00008276"/>
    </source>
</evidence>
<dbReference type="Pfam" id="PF02875">
    <property type="entry name" value="Mur_ligase_C"/>
    <property type="match status" value="1"/>
</dbReference>
<dbReference type="SUPFAM" id="SSF53244">
    <property type="entry name" value="MurD-like peptide ligases, peptide-binding domain"/>
    <property type="match status" value="1"/>
</dbReference>
<sequence length="454" mass="46609">MIPSDPYRAALARIYDRSLAGRGFISDPLAGDAAARLGLRRMAALLERLDRPQDRYGIVHVAGSKGKGSVCAFVAAMLGATGYRVGTTTSPHLHSYRERIVVDGAPADEATFAALVERVAGAAEVVEAAEPGLGRVNAFELTVAMALDRFAAVGCNLAVVEVGIGGTLDATNVVAPLAAAITPIELEHTAVLGETLAEIAANKAGIIEPGRPVVVSPQTPEALRVIENAARDRGSPLLLAGRDWTWSGTWRNFALDGSWGIDDGLRLAMPGRHQVENAGVAVAAVRALEAFGFPAGPAAVRRALAAAALPGRFERVAVGEATVVLDGAHTAAAAAVLAETVEQEYPARETVLVFGTFSDKDPAPMLAALRSMPGPLVATRPAGPRAASPDAVATIARVHGRTVSTARTVAEAVERGLGLAGLHGLVVVTGALATVAEARLALGLAVADPPPGDQ</sequence>
<proteinExistence type="inferred from homology"/>
<evidence type="ECO:0000256" key="17">
    <source>
        <dbReference type="ARBA" id="ARBA00032510"/>
    </source>
</evidence>
<dbReference type="InterPro" id="IPR004101">
    <property type="entry name" value="Mur_ligase_C"/>
</dbReference>
<dbReference type="PIRSF" id="PIRSF001563">
    <property type="entry name" value="Folylpolyglu_synth"/>
    <property type="match status" value="1"/>
</dbReference>
<keyword evidence="12 22" id="KW-0067">ATP-binding</keyword>
<protein>
    <recommendedName>
        <fullName evidence="8">Dihydrofolate synthase/folylpolyglutamate synthase</fullName>
        <ecNumber evidence="6">6.3.2.12</ecNumber>
        <ecNumber evidence="7">6.3.2.17</ecNumber>
    </recommendedName>
    <alternativeName>
        <fullName evidence="17">Folylpoly-gamma-glutamate synthetase-dihydrofolate synthetase</fullName>
    </alternativeName>
    <alternativeName>
        <fullName evidence="15">Folylpolyglutamate synthetase</fullName>
    </alternativeName>
    <alternativeName>
        <fullName evidence="16">Tetrahydrofolylpolyglutamate synthase</fullName>
    </alternativeName>
</protein>
<dbReference type="GO" id="GO:0046656">
    <property type="term" value="P:folic acid biosynthetic process"/>
    <property type="evidence" value="ECO:0007669"/>
    <property type="project" value="UniProtKB-KW"/>
</dbReference>
<evidence type="ECO:0000256" key="18">
    <source>
        <dbReference type="ARBA" id="ARBA00047493"/>
    </source>
</evidence>
<gene>
    <name evidence="25" type="ORF">AVDCRST_MAG73-1349</name>
</gene>
<dbReference type="GO" id="GO:0004326">
    <property type="term" value="F:tetrahydrofolylpolyglutamate synthase activity"/>
    <property type="evidence" value="ECO:0007669"/>
    <property type="project" value="UniProtKB-EC"/>
</dbReference>
<comment type="catalytic activity">
    <reaction evidence="21">
        <text>7,8-dihydropteroate + L-glutamate + ATP = 7,8-dihydrofolate + ADP + phosphate + H(+)</text>
        <dbReference type="Rhea" id="RHEA:23584"/>
        <dbReference type="ChEBI" id="CHEBI:15378"/>
        <dbReference type="ChEBI" id="CHEBI:17839"/>
        <dbReference type="ChEBI" id="CHEBI:29985"/>
        <dbReference type="ChEBI" id="CHEBI:30616"/>
        <dbReference type="ChEBI" id="CHEBI:43474"/>
        <dbReference type="ChEBI" id="CHEBI:57451"/>
        <dbReference type="ChEBI" id="CHEBI:456216"/>
        <dbReference type="EC" id="6.3.2.12"/>
    </reaction>
</comment>
<dbReference type="PROSITE" id="PS01012">
    <property type="entry name" value="FOLYLPOLYGLU_SYNT_2"/>
    <property type="match status" value="1"/>
</dbReference>
<evidence type="ECO:0000256" key="4">
    <source>
        <dbReference type="ARBA" id="ARBA00005150"/>
    </source>
</evidence>
<evidence type="ECO:0000256" key="13">
    <source>
        <dbReference type="ARBA" id="ARBA00022842"/>
    </source>
</evidence>
<evidence type="ECO:0000256" key="19">
    <source>
        <dbReference type="ARBA" id="ARBA00047808"/>
    </source>
</evidence>
<evidence type="ECO:0000256" key="7">
    <source>
        <dbReference type="ARBA" id="ARBA00013025"/>
    </source>
</evidence>
<evidence type="ECO:0000256" key="10">
    <source>
        <dbReference type="ARBA" id="ARBA00022723"/>
    </source>
</evidence>
<keyword evidence="11 22" id="KW-0547">Nucleotide-binding</keyword>
<dbReference type="GO" id="GO:0005737">
    <property type="term" value="C:cytoplasm"/>
    <property type="evidence" value="ECO:0007669"/>
    <property type="project" value="TreeGrafter"/>
</dbReference>
<evidence type="ECO:0000256" key="16">
    <source>
        <dbReference type="ARBA" id="ARBA00030592"/>
    </source>
</evidence>
<organism evidence="25">
    <name type="scientific">uncultured Thermomicrobiales bacterium</name>
    <dbReference type="NCBI Taxonomy" id="1645740"/>
    <lineage>
        <taxon>Bacteria</taxon>
        <taxon>Pseudomonadati</taxon>
        <taxon>Thermomicrobiota</taxon>
        <taxon>Thermomicrobia</taxon>
        <taxon>Thermomicrobiales</taxon>
        <taxon>environmental samples</taxon>
    </lineage>
</organism>
<evidence type="ECO:0000256" key="3">
    <source>
        <dbReference type="ARBA" id="ARBA00004799"/>
    </source>
</evidence>
<dbReference type="EC" id="6.3.2.17" evidence="7"/>
<keyword evidence="9 22" id="KW-0436">Ligase</keyword>
<dbReference type="Gene3D" id="3.90.190.20">
    <property type="entry name" value="Mur ligase, C-terminal domain"/>
    <property type="match status" value="1"/>
</dbReference>
<evidence type="ECO:0000256" key="1">
    <source>
        <dbReference type="ARBA" id="ARBA00001946"/>
    </source>
</evidence>
<dbReference type="InterPro" id="IPR036565">
    <property type="entry name" value="Mur-like_cat_sf"/>
</dbReference>
<evidence type="ECO:0000256" key="11">
    <source>
        <dbReference type="ARBA" id="ARBA00022741"/>
    </source>
</evidence>
<evidence type="ECO:0000259" key="24">
    <source>
        <dbReference type="Pfam" id="PF08245"/>
    </source>
</evidence>
<dbReference type="AlphaFoldDB" id="A0A6J4U111"/>
<dbReference type="PANTHER" id="PTHR11136">
    <property type="entry name" value="FOLYLPOLYGLUTAMATE SYNTHASE-RELATED"/>
    <property type="match status" value="1"/>
</dbReference>
<dbReference type="InterPro" id="IPR036615">
    <property type="entry name" value="Mur_ligase_C_dom_sf"/>
</dbReference>
<comment type="catalytic activity">
    <reaction evidence="20">
        <text>(6R)-5,10-methylenetetrahydrofolyl-(gamma-L-Glu)(n) + L-glutamate + ATP = (6R)-5,10-methylenetetrahydrofolyl-(gamma-L-Glu)(n+1) + ADP + phosphate + H(+)</text>
        <dbReference type="Rhea" id="RHEA:51912"/>
        <dbReference type="Rhea" id="RHEA-COMP:13257"/>
        <dbReference type="Rhea" id="RHEA-COMP:13258"/>
        <dbReference type="ChEBI" id="CHEBI:15378"/>
        <dbReference type="ChEBI" id="CHEBI:29985"/>
        <dbReference type="ChEBI" id="CHEBI:30616"/>
        <dbReference type="ChEBI" id="CHEBI:43474"/>
        <dbReference type="ChEBI" id="CHEBI:136572"/>
        <dbReference type="ChEBI" id="CHEBI:456216"/>
        <dbReference type="EC" id="6.3.2.17"/>
    </reaction>
</comment>
<comment type="catalytic activity">
    <reaction evidence="19">
        <text>10-formyltetrahydrofolyl-(gamma-L-Glu)(n) + L-glutamate + ATP = 10-formyltetrahydrofolyl-(gamma-L-Glu)(n+1) + ADP + phosphate + H(+)</text>
        <dbReference type="Rhea" id="RHEA:51904"/>
        <dbReference type="Rhea" id="RHEA-COMP:13088"/>
        <dbReference type="Rhea" id="RHEA-COMP:14300"/>
        <dbReference type="ChEBI" id="CHEBI:15378"/>
        <dbReference type="ChEBI" id="CHEBI:29985"/>
        <dbReference type="ChEBI" id="CHEBI:30616"/>
        <dbReference type="ChEBI" id="CHEBI:43474"/>
        <dbReference type="ChEBI" id="CHEBI:134413"/>
        <dbReference type="ChEBI" id="CHEBI:456216"/>
        <dbReference type="EC" id="6.3.2.17"/>
    </reaction>
</comment>
<dbReference type="InterPro" id="IPR018109">
    <property type="entry name" value="Folylpolyglutamate_synth_CS"/>
</dbReference>
<reference evidence="25" key="1">
    <citation type="submission" date="2020-02" db="EMBL/GenBank/DDBJ databases">
        <authorList>
            <person name="Meier V. D."/>
        </authorList>
    </citation>
    <scope>NUCLEOTIDE SEQUENCE</scope>
    <source>
        <strain evidence="25">AVDCRST_MAG73</strain>
    </source>
</reference>
<dbReference type="EMBL" id="CADCWE010000084">
    <property type="protein sequence ID" value="CAA9535477.1"/>
    <property type="molecule type" value="Genomic_DNA"/>
</dbReference>
<dbReference type="EC" id="6.3.2.12" evidence="6"/>
<feature type="domain" description="Mur ligase C-terminal" evidence="23">
    <location>
        <begin position="311"/>
        <end position="431"/>
    </location>
</feature>
<comment type="function">
    <text evidence="2">Functions in two distinct reactions of the de novo folate biosynthetic pathway. Catalyzes the addition of a glutamate residue to dihydropteroate (7,8-dihydropteroate or H2Pte) to form dihydrofolate (7,8-dihydrofolate monoglutamate or H2Pte-Glu). Also catalyzes successive additions of L-glutamate to tetrahydrofolate or 10-formyltetrahydrofolate or 5,10-methylenetetrahydrofolate, leading to folylpolyglutamate derivatives.</text>
</comment>
<dbReference type="GO" id="GO:0008841">
    <property type="term" value="F:dihydrofolate synthase activity"/>
    <property type="evidence" value="ECO:0007669"/>
    <property type="project" value="UniProtKB-EC"/>
</dbReference>
<dbReference type="Gene3D" id="3.40.1190.10">
    <property type="entry name" value="Mur-like, catalytic domain"/>
    <property type="match status" value="1"/>
</dbReference>
<evidence type="ECO:0000256" key="20">
    <source>
        <dbReference type="ARBA" id="ARBA00049035"/>
    </source>
</evidence>
<keyword evidence="10" id="KW-0479">Metal-binding</keyword>
<dbReference type="PANTHER" id="PTHR11136:SF0">
    <property type="entry name" value="DIHYDROFOLATE SYNTHETASE-RELATED"/>
    <property type="match status" value="1"/>
</dbReference>
<evidence type="ECO:0000256" key="15">
    <source>
        <dbReference type="ARBA" id="ARBA00030048"/>
    </source>
</evidence>
<evidence type="ECO:0000313" key="25">
    <source>
        <dbReference type="EMBL" id="CAA9535477.1"/>
    </source>
</evidence>
<dbReference type="Pfam" id="PF08245">
    <property type="entry name" value="Mur_ligase_M"/>
    <property type="match status" value="1"/>
</dbReference>
<keyword evidence="14" id="KW-0289">Folate biosynthesis</keyword>
<comment type="pathway">
    <text evidence="4">Cofactor biosynthesis; tetrahydrofolylpolyglutamate biosynthesis.</text>
</comment>
<dbReference type="GO" id="GO:0005524">
    <property type="term" value="F:ATP binding"/>
    <property type="evidence" value="ECO:0007669"/>
    <property type="project" value="UniProtKB-KW"/>
</dbReference>
<evidence type="ECO:0000256" key="9">
    <source>
        <dbReference type="ARBA" id="ARBA00022598"/>
    </source>
</evidence>
<evidence type="ECO:0000256" key="8">
    <source>
        <dbReference type="ARBA" id="ARBA00019357"/>
    </source>
</evidence>
<comment type="pathway">
    <text evidence="3">Cofactor biosynthesis; tetrahydrofolate biosynthesis; 7,8-dihydrofolate from 2-amino-4-hydroxy-6-hydroxymethyl-7,8-dihydropteridine diphosphate and 4-aminobenzoate: step 2/2.</text>
</comment>
<dbReference type="InterPro" id="IPR013221">
    <property type="entry name" value="Mur_ligase_cen"/>
</dbReference>
<comment type="cofactor">
    <cofactor evidence="1">
        <name>Mg(2+)</name>
        <dbReference type="ChEBI" id="CHEBI:18420"/>
    </cofactor>
</comment>
<dbReference type="InterPro" id="IPR001645">
    <property type="entry name" value="Folylpolyglutamate_synth"/>
</dbReference>
<evidence type="ECO:0000256" key="2">
    <source>
        <dbReference type="ARBA" id="ARBA00002714"/>
    </source>
</evidence>
<dbReference type="GO" id="GO:0046872">
    <property type="term" value="F:metal ion binding"/>
    <property type="evidence" value="ECO:0007669"/>
    <property type="project" value="UniProtKB-KW"/>
</dbReference>
<comment type="catalytic activity">
    <reaction evidence="18">
        <text>(6S)-5,6,7,8-tetrahydrofolyl-(gamma-L-Glu)(n) + L-glutamate + ATP = (6S)-5,6,7,8-tetrahydrofolyl-(gamma-L-Glu)(n+1) + ADP + phosphate + H(+)</text>
        <dbReference type="Rhea" id="RHEA:10580"/>
        <dbReference type="Rhea" id="RHEA-COMP:14738"/>
        <dbReference type="Rhea" id="RHEA-COMP:14740"/>
        <dbReference type="ChEBI" id="CHEBI:15378"/>
        <dbReference type="ChEBI" id="CHEBI:29985"/>
        <dbReference type="ChEBI" id="CHEBI:30616"/>
        <dbReference type="ChEBI" id="CHEBI:43474"/>
        <dbReference type="ChEBI" id="CHEBI:141005"/>
        <dbReference type="ChEBI" id="CHEBI:456216"/>
        <dbReference type="EC" id="6.3.2.17"/>
    </reaction>
</comment>
<evidence type="ECO:0000256" key="21">
    <source>
        <dbReference type="ARBA" id="ARBA00049161"/>
    </source>
</evidence>